<dbReference type="PROSITE" id="PS00028">
    <property type="entry name" value="ZINC_FINGER_C2H2_1"/>
    <property type="match status" value="5"/>
</dbReference>
<keyword evidence="4" id="KW-0677">Repeat</keyword>
<evidence type="ECO:0000256" key="5">
    <source>
        <dbReference type="ARBA" id="ARBA00022771"/>
    </source>
</evidence>
<dbReference type="InterPro" id="IPR041697">
    <property type="entry name" value="Znf-C2H2_11"/>
</dbReference>
<dbReference type="InterPro" id="IPR013087">
    <property type="entry name" value="Znf_C2H2_type"/>
</dbReference>
<dbReference type="Pfam" id="PF25412">
    <property type="entry name" value="zf-C2H2_ZNF592"/>
    <property type="match status" value="1"/>
</dbReference>
<feature type="domain" description="C2H2-type" evidence="13">
    <location>
        <begin position="1076"/>
        <end position="1098"/>
    </location>
</feature>
<keyword evidence="10" id="KW-0539">Nucleus</keyword>
<dbReference type="PROSITE" id="PS50157">
    <property type="entry name" value="ZINC_FINGER_C2H2_2"/>
    <property type="match status" value="6"/>
</dbReference>
<feature type="domain" description="C2H2-type" evidence="13">
    <location>
        <begin position="977"/>
        <end position="1004"/>
    </location>
</feature>
<accession>A0A2J7Q4E2</accession>
<evidence type="ECO:0000256" key="6">
    <source>
        <dbReference type="ARBA" id="ARBA00022833"/>
    </source>
</evidence>
<dbReference type="Proteomes" id="UP000235965">
    <property type="component" value="Unassembled WGS sequence"/>
</dbReference>
<evidence type="ECO:0000256" key="9">
    <source>
        <dbReference type="ARBA" id="ARBA00023163"/>
    </source>
</evidence>
<name>A0A2J7Q4E2_9NEOP</name>
<dbReference type="AlphaFoldDB" id="A0A2J7Q4E2"/>
<feature type="domain" description="C2H2-type" evidence="13">
    <location>
        <begin position="83"/>
        <end position="115"/>
    </location>
</feature>
<feature type="domain" description="C2H2-type" evidence="13">
    <location>
        <begin position="465"/>
        <end position="492"/>
    </location>
</feature>
<keyword evidence="5 11" id="KW-0863">Zinc-finger</keyword>
<dbReference type="PANTHER" id="PTHR47222:SF5">
    <property type="entry name" value="LOW QUALITY PROTEIN: ZINC FINGER PROTEIN 532-LIKE"/>
    <property type="match status" value="1"/>
</dbReference>
<dbReference type="InterPro" id="IPR057356">
    <property type="entry name" value="Znf-C2H2_ZNF592"/>
</dbReference>
<evidence type="ECO:0000256" key="1">
    <source>
        <dbReference type="ARBA" id="ARBA00003767"/>
    </source>
</evidence>
<dbReference type="EMBL" id="NEVH01018384">
    <property type="protein sequence ID" value="PNF23445.1"/>
    <property type="molecule type" value="Genomic_DNA"/>
</dbReference>
<evidence type="ECO:0000313" key="15">
    <source>
        <dbReference type="Proteomes" id="UP000235965"/>
    </source>
</evidence>
<dbReference type="GO" id="GO:0003677">
    <property type="term" value="F:DNA binding"/>
    <property type="evidence" value="ECO:0007669"/>
    <property type="project" value="UniProtKB-KW"/>
</dbReference>
<feature type="region of interest" description="Disordered" evidence="12">
    <location>
        <begin position="934"/>
        <end position="959"/>
    </location>
</feature>
<keyword evidence="3" id="KW-0479">Metal-binding</keyword>
<feature type="region of interest" description="Disordered" evidence="12">
    <location>
        <begin position="267"/>
        <end position="313"/>
    </location>
</feature>
<feature type="region of interest" description="Disordered" evidence="12">
    <location>
        <begin position="229"/>
        <end position="252"/>
    </location>
</feature>
<dbReference type="STRING" id="105785.A0A2J7Q4E2"/>
<keyword evidence="15" id="KW-1185">Reference proteome</keyword>
<feature type="compositionally biased region" description="Polar residues" evidence="12">
    <location>
        <begin position="297"/>
        <end position="306"/>
    </location>
</feature>
<sequence>MHITKTFHAVDSVRDALRNTMEATDSQEIEDAVRVVEVTYVSNSTKELLPVQNSVKNQLLLQALPPYVPPNSPSHQYSSEQFFSCKDCGDKFLLESSLLRHIERRSVRISYGCRTCARTVLFYNRCALLAHLRGHFVEQRDDAASESINISEERITYGSFALRSNEDSEKNDDMELESDAVSLSPLPKNKILLGPFIPMAVDDCGRLIHEGSSQKQKSQASALIVNNQVASHENESKEVSSSDNNNLPENKNNVHQNQVVDKNTHQQLPVSGGKNVSLNTKDNNQQSDDVLLRQVPDVSTTDNSTPDGELPGSMECKECGTVPQTGDMKDHFLCSNLPVDLQFKCKTCNLILPSPCSFSAHQRIHRQMKPYICPECSHEFDLWSALSVHLLYTCFHMFKSVRHRCIRCKCLFPTAVSLEVHLLTQHVKAVYKCNACPIACFSMKALHDHKVSTHENPTFVTYTYQQCQLCPNRVIPKSRLLTHINEHSKEKSVRMYVYQCSDCSFFVQKKSDFASHRAVCSRSGKVKFAAVPSALSPNKVLASHKIKIHPDKEANNPLKVVYTVPQNQMQLVVLPKSAVESVKRAVLPQPKLKKLIRKLDATPQKIKNTGAPAKNATPMEGEEVQKDLNDKEENKYVYLSESKCESMAEETEAVLSEVSDCTVVKIPVILDNMDSTSPDNSSFTPRKSIHFLNLCSNCREQLILFSNGIGAAKVPEFCAECAKKNSFLKINRTLESTSKIKASDETVSANNSVFKRSANSIALNGPTNIKKLKTSSNVSLENKYRCHICKMLISMDWLKIQEHFASNHPNFKLLVLSPKINKLKLKHTNLRVPFLSKDQRMYPKIRYVKKGATASNSSNVTKVNGNAVHDDDDDDDNDNKDHQFHENCVEKESNNSGNEKRDNSHENLGYYENAYYLKKERDIPIDYDLVPSKIKRKKKSSQKASDRADKEVGANTPFSSGQVVPVLQQVPSSGHKYECSKCHYADSCAESFHEHIKLHHSDESAFQCMECGMCFVAKPSLEKHLFISHRIKNAEAYLQNNNCCVSPAKGEEMEDTSIHKESSPPLEDFSPDLVENQCRVCRKIFDTSFQLSKHFRTHGMAFLLMKKHGNKGP</sequence>
<evidence type="ECO:0000256" key="10">
    <source>
        <dbReference type="ARBA" id="ARBA00023242"/>
    </source>
</evidence>
<proteinExistence type="predicted"/>
<evidence type="ECO:0000256" key="11">
    <source>
        <dbReference type="PROSITE-ProRule" id="PRU00042"/>
    </source>
</evidence>
<feature type="compositionally biased region" description="Polar residues" evidence="12">
    <location>
        <begin position="267"/>
        <end position="288"/>
    </location>
</feature>
<comment type="caution">
    <text evidence="14">The sequence shown here is derived from an EMBL/GenBank/DDBJ whole genome shotgun (WGS) entry which is preliminary data.</text>
</comment>
<evidence type="ECO:0000259" key="13">
    <source>
        <dbReference type="PROSITE" id="PS50157"/>
    </source>
</evidence>
<comment type="function">
    <text evidence="1">May be involved in transcriptional regulation.</text>
</comment>
<feature type="compositionally biased region" description="Polar residues" evidence="12">
    <location>
        <begin position="241"/>
        <end position="252"/>
    </location>
</feature>
<evidence type="ECO:0000256" key="12">
    <source>
        <dbReference type="SAM" id="MobiDB-lite"/>
    </source>
</evidence>
<dbReference type="SUPFAM" id="SSF57667">
    <property type="entry name" value="beta-beta-alpha zinc fingers"/>
    <property type="match status" value="1"/>
</dbReference>
<dbReference type="InterPro" id="IPR045914">
    <property type="entry name" value="Zn532-like"/>
</dbReference>
<dbReference type="SMART" id="SM00355">
    <property type="entry name" value="ZnF_C2H2"/>
    <property type="match status" value="12"/>
</dbReference>
<dbReference type="OrthoDB" id="8856548at2759"/>
<evidence type="ECO:0000256" key="2">
    <source>
        <dbReference type="ARBA" id="ARBA00004123"/>
    </source>
</evidence>
<dbReference type="InterPro" id="IPR036236">
    <property type="entry name" value="Znf_C2H2_sf"/>
</dbReference>
<feature type="domain" description="C2H2-type" evidence="13">
    <location>
        <begin position="343"/>
        <end position="370"/>
    </location>
</feature>
<keyword evidence="7" id="KW-0805">Transcription regulation</keyword>
<evidence type="ECO:0000313" key="14">
    <source>
        <dbReference type="EMBL" id="PNF23445.1"/>
    </source>
</evidence>
<feature type="region of interest" description="Disordered" evidence="12">
    <location>
        <begin position="856"/>
        <end position="882"/>
    </location>
</feature>
<dbReference type="GO" id="GO:0005634">
    <property type="term" value="C:nucleus"/>
    <property type="evidence" value="ECO:0007669"/>
    <property type="project" value="UniProtKB-SubCell"/>
</dbReference>
<keyword evidence="6" id="KW-0862">Zinc</keyword>
<keyword evidence="9" id="KW-0804">Transcription</keyword>
<dbReference type="InParanoid" id="A0A2J7Q4E2"/>
<evidence type="ECO:0000256" key="3">
    <source>
        <dbReference type="ARBA" id="ARBA00022723"/>
    </source>
</evidence>
<organism evidence="14 15">
    <name type="scientific">Cryptotermes secundus</name>
    <dbReference type="NCBI Taxonomy" id="105785"/>
    <lineage>
        <taxon>Eukaryota</taxon>
        <taxon>Metazoa</taxon>
        <taxon>Ecdysozoa</taxon>
        <taxon>Arthropoda</taxon>
        <taxon>Hexapoda</taxon>
        <taxon>Insecta</taxon>
        <taxon>Pterygota</taxon>
        <taxon>Neoptera</taxon>
        <taxon>Polyneoptera</taxon>
        <taxon>Dictyoptera</taxon>
        <taxon>Blattodea</taxon>
        <taxon>Blattoidea</taxon>
        <taxon>Termitoidae</taxon>
        <taxon>Kalotermitidae</taxon>
        <taxon>Cryptotermitinae</taxon>
        <taxon>Cryptotermes</taxon>
    </lineage>
</organism>
<reference evidence="14 15" key="1">
    <citation type="submission" date="2017-12" db="EMBL/GenBank/DDBJ databases">
        <title>Hemimetabolous genomes reveal molecular basis of termite eusociality.</title>
        <authorList>
            <person name="Harrison M.C."/>
            <person name="Jongepier E."/>
            <person name="Robertson H.M."/>
            <person name="Arning N."/>
            <person name="Bitard-Feildel T."/>
            <person name="Chao H."/>
            <person name="Childers C.P."/>
            <person name="Dinh H."/>
            <person name="Doddapaneni H."/>
            <person name="Dugan S."/>
            <person name="Gowin J."/>
            <person name="Greiner C."/>
            <person name="Han Y."/>
            <person name="Hu H."/>
            <person name="Hughes D.S.T."/>
            <person name="Huylmans A.-K."/>
            <person name="Kemena C."/>
            <person name="Kremer L.P.M."/>
            <person name="Lee S.L."/>
            <person name="Lopez-Ezquerra A."/>
            <person name="Mallet L."/>
            <person name="Monroy-Kuhn J.M."/>
            <person name="Moser A."/>
            <person name="Murali S.C."/>
            <person name="Muzny D.M."/>
            <person name="Otani S."/>
            <person name="Piulachs M.-D."/>
            <person name="Poelchau M."/>
            <person name="Qu J."/>
            <person name="Schaub F."/>
            <person name="Wada-Katsumata A."/>
            <person name="Worley K.C."/>
            <person name="Xie Q."/>
            <person name="Ylla G."/>
            <person name="Poulsen M."/>
            <person name="Gibbs R.A."/>
            <person name="Schal C."/>
            <person name="Richards S."/>
            <person name="Belles X."/>
            <person name="Korb J."/>
            <person name="Bornberg-Bauer E."/>
        </authorList>
    </citation>
    <scope>NUCLEOTIDE SEQUENCE [LARGE SCALE GENOMIC DNA]</scope>
    <source>
        <tissue evidence="14">Whole body</tissue>
    </source>
</reference>
<comment type="subcellular location">
    <subcellularLocation>
        <location evidence="2">Nucleus</location>
    </subcellularLocation>
</comment>
<keyword evidence="8" id="KW-0238">DNA-binding</keyword>
<dbReference type="GO" id="GO:0008270">
    <property type="term" value="F:zinc ion binding"/>
    <property type="evidence" value="ECO:0007669"/>
    <property type="project" value="UniProtKB-KW"/>
</dbReference>
<dbReference type="PANTHER" id="PTHR47222">
    <property type="entry name" value="ZINC FINGER PROTEIN 532-RELATED"/>
    <property type="match status" value="1"/>
</dbReference>
<evidence type="ECO:0000256" key="4">
    <source>
        <dbReference type="ARBA" id="ARBA00022737"/>
    </source>
</evidence>
<evidence type="ECO:0000256" key="7">
    <source>
        <dbReference type="ARBA" id="ARBA00023015"/>
    </source>
</evidence>
<dbReference type="Gene3D" id="3.30.160.60">
    <property type="entry name" value="Classic Zinc Finger"/>
    <property type="match status" value="3"/>
</dbReference>
<dbReference type="Pfam" id="PF16622">
    <property type="entry name" value="zf-C2H2_11"/>
    <property type="match status" value="1"/>
</dbReference>
<protein>
    <recommendedName>
        <fullName evidence="13">C2H2-type domain-containing protein</fullName>
    </recommendedName>
</protein>
<evidence type="ECO:0000256" key="8">
    <source>
        <dbReference type="ARBA" id="ARBA00023125"/>
    </source>
</evidence>
<gene>
    <name evidence="14" type="ORF">B7P43_G09118</name>
</gene>
<feature type="domain" description="C2H2-type" evidence="13">
    <location>
        <begin position="1006"/>
        <end position="1034"/>
    </location>
</feature>